<keyword evidence="1" id="KW-0812">Transmembrane</keyword>
<comment type="caution">
    <text evidence="2">The sequence shown here is derived from an EMBL/GenBank/DDBJ whole genome shotgun (WGS) entry which is preliminary data.</text>
</comment>
<evidence type="ECO:0000313" key="2">
    <source>
        <dbReference type="EMBL" id="MBO1308507.1"/>
    </source>
</evidence>
<keyword evidence="1" id="KW-1133">Transmembrane helix</keyword>
<feature type="transmembrane region" description="Helical" evidence="1">
    <location>
        <begin position="45"/>
        <end position="66"/>
    </location>
</feature>
<protein>
    <submittedName>
        <fullName evidence="2">Uncharacterized protein</fullName>
    </submittedName>
</protein>
<dbReference type="RefSeq" id="WP_207675499.1">
    <property type="nucleotide sequence ID" value="NZ_JAFREM010000033.1"/>
</dbReference>
<organism evidence="2 3">
    <name type="scientific">Candidatus Enterococcus moelleringii</name>
    <dbReference type="NCBI Taxonomy" id="2815325"/>
    <lineage>
        <taxon>Bacteria</taxon>
        <taxon>Bacillati</taxon>
        <taxon>Bacillota</taxon>
        <taxon>Bacilli</taxon>
        <taxon>Lactobacillales</taxon>
        <taxon>Enterococcaceae</taxon>
        <taxon>Enterococcus</taxon>
    </lineage>
</organism>
<evidence type="ECO:0000313" key="3">
    <source>
        <dbReference type="Proteomes" id="UP000664601"/>
    </source>
</evidence>
<dbReference type="EMBL" id="JAFREM010000033">
    <property type="protein sequence ID" value="MBO1308507.1"/>
    <property type="molecule type" value="Genomic_DNA"/>
</dbReference>
<keyword evidence="1" id="KW-0472">Membrane</keyword>
<keyword evidence="3" id="KW-1185">Reference proteome</keyword>
<reference evidence="2 3" key="1">
    <citation type="submission" date="2021-03" db="EMBL/GenBank/DDBJ databases">
        <title>Enterococcal diversity collection.</title>
        <authorList>
            <person name="Gilmore M.S."/>
            <person name="Schwartzman J."/>
            <person name="Van Tyne D."/>
            <person name="Martin M."/>
            <person name="Earl A.M."/>
            <person name="Manson A.L."/>
            <person name="Straub T."/>
            <person name="Salamzade R."/>
            <person name="Saavedra J."/>
            <person name="Lebreton F."/>
            <person name="Prichula J."/>
            <person name="Schaufler K."/>
            <person name="Gaca A."/>
            <person name="Sgardioli B."/>
            <person name="Wagenaar J."/>
            <person name="Strong T."/>
        </authorList>
    </citation>
    <scope>NUCLEOTIDE SEQUENCE [LARGE SCALE GENOMIC DNA]</scope>
    <source>
        <strain evidence="2 3">669A</strain>
    </source>
</reference>
<name>A0ABS3LFU5_9ENTE</name>
<feature type="transmembrane region" description="Helical" evidence="1">
    <location>
        <begin position="73"/>
        <end position="93"/>
    </location>
</feature>
<proteinExistence type="predicted"/>
<sequence>MKKQLSRLYLLFWLVPLVVSPLQWFSSTVQEVDIFRPVAGTGILVAKNFGTLTILYFLILATMLVFEFSRKHPLVCVAISSLQIMFTTIFFMLPRIIIGPTGLSQTGMSDVDFYLRAVLLSIEPSYVIALISLIVSVGLHFVFNICHENKST</sequence>
<evidence type="ECO:0000256" key="1">
    <source>
        <dbReference type="SAM" id="Phobius"/>
    </source>
</evidence>
<dbReference type="Proteomes" id="UP000664601">
    <property type="component" value="Unassembled WGS sequence"/>
</dbReference>
<gene>
    <name evidence="2" type="ORF">JZO70_20200</name>
</gene>
<feature type="transmembrane region" description="Helical" evidence="1">
    <location>
        <begin position="113"/>
        <end position="143"/>
    </location>
</feature>
<feature type="transmembrane region" description="Helical" evidence="1">
    <location>
        <begin position="7"/>
        <end position="25"/>
    </location>
</feature>
<accession>A0ABS3LFU5</accession>